<dbReference type="Proteomes" id="UP000007174">
    <property type="component" value="Unassembled WGS sequence"/>
</dbReference>
<feature type="non-terminal residue" evidence="1">
    <location>
        <position position="1"/>
    </location>
</feature>
<dbReference type="AlphaFoldDB" id="H1W4E4"/>
<dbReference type="HOGENOM" id="CLU_2391870_0_0_1"/>
<accession>H1W4E4</accession>
<organism evidence="1 2">
    <name type="scientific">Colletotrichum higginsianum (strain IMI 349063)</name>
    <name type="common">Crucifer anthracnose fungus</name>
    <dbReference type="NCBI Taxonomy" id="759273"/>
    <lineage>
        <taxon>Eukaryota</taxon>
        <taxon>Fungi</taxon>
        <taxon>Dikarya</taxon>
        <taxon>Ascomycota</taxon>
        <taxon>Pezizomycotina</taxon>
        <taxon>Sordariomycetes</taxon>
        <taxon>Hypocreomycetidae</taxon>
        <taxon>Glomerellales</taxon>
        <taxon>Glomerellaceae</taxon>
        <taxon>Colletotrichum</taxon>
        <taxon>Colletotrichum destructivum species complex</taxon>
    </lineage>
</organism>
<evidence type="ECO:0000313" key="1">
    <source>
        <dbReference type="EMBL" id="CCF47357.1"/>
    </source>
</evidence>
<sequence>CPPLHLFAARIRLRRRSAVFNLDRIGGLCARQVNGYQGVIDSVGGSATRSGLALEVTLNRPFVNFDSFSNFVFFNNWAADARQFTRSPRRVGCN</sequence>
<dbReference type="EMBL" id="CACQ02009632">
    <property type="protein sequence ID" value="CCF47357.1"/>
    <property type="molecule type" value="Genomic_DNA"/>
</dbReference>
<reference evidence="2" key="1">
    <citation type="journal article" date="2012" name="Nat. Genet.">
        <title>Lifestyle transitions in plant pathogenic Colletotrichum fungi deciphered by genome and transcriptome analyses.</title>
        <authorList>
            <person name="O'Connell R.J."/>
            <person name="Thon M.R."/>
            <person name="Hacquard S."/>
            <person name="Amyotte S.G."/>
            <person name="Kleemann J."/>
            <person name="Torres M.F."/>
            <person name="Damm U."/>
            <person name="Buiate E.A."/>
            <person name="Epstein L."/>
            <person name="Alkan N."/>
            <person name="Altmueller J."/>
            <person name="Alvarado-Balderrama L."/>
            <person name="Bauser C.A."/>
            <person name="Becker C."/>
            <person name="Birren B.W."/>
            <person name="Chen Z."/>
            <person name="Choi J."/>
            <person name="Crouch J.A."/>
            <person name="Duvick J.P."/>
            <person name="Farman M.A."/>
            <person name="Gan P."/>
            <person name="Heiman D."/>
            <person name="Henrissat B."/>
            <person name="Howard R.J."/>
            <person name="Kabbage M."/>
            <person name="Koch C."/>
            <person name="Kracher B."/>
            <person name="Kubo Y."/>
            <person name="Law A.D."/>
            <person name="Lebrun M.-H."/>
            <person name="Lee Y.-H."/>
            <person name="Miyara I."/>
            <person name="Moore N."/>
            <person name="Neumann U."/>
            <person name="Nordstroem K."/>
            <person name="Panaccione D.G."/>
            <person name="Panstruga R."/>
            <person name="Place M."/>
            <person name="Proctor R.H."/>
            <person name="Prusky D."/>
            <person name="Rech G."/>
            <person name="Reinhardt R."/>
            <person name="Rollins J.A."/>
            <person name="Rounsley S."/>
            <person name="Schardl C.L."/>
            <person name="Schwartz D.C."/>
            <person name="Shenoy N."/>
            <person name="Shirasu K."/>
            <person name="Sikhakolli U.R."/>
            <person name="Stueber K."/>
            <person name="Sukno S.A."/>
            <person name="Sweigard J.A."/>
            <person name="Takano Y."/>
            <person name="Takahara H."/>
            <person name="Trail F."/>
            <person name="van der Does H.C."/>
            <person name="Voll L.M."/>
            <person name="Will I."/>
            <person name="Young S."/>
            <person name="Zeng Q."/>
            <person name="Zhang J."/>
            <person name="Zhou S."/>
            <person name="Dickman M.B."/>
            <person name="Schulze-Lefert P."/>
            <person name="Ver Loren van Themaat E."/>
            <person name="Ma L.-J."/>
            <person name="Vaillancourt L.J."/>
        </authorList>
    </citation>
    <scope>NUCLEOTIDE SEQUENCE [LARGE SCALE GENOMIC DNA]</scope>
    <source>
        <strain evidence="2">IMI 349063</strain>
    </source>
</reference>
<evidence type="ECO:0000313" key="2">
    <source>
        <dbReference type="Proteomes" id="UP000007174"/>
    </source>
</evidence>
<name>H1W4E4_COLHI</name>
<gene>
    <name evidence="1" type="ORF">CH063_15778</name>
</gene>
<proteinExistence type="predicted"/>
<protein>
    <submittedName>
        <fullName evidence="1">Uncharacterized protein</fullName>
    </submittedName>
</protein>